<evidence type="ECO:0000313" key="2">
    <source>
        <dbReference type="EMBL" id="OHF03839.1"/>
    </source>
</evidence>
<gene>
    <name evidence="2" type="ORF">CORC01_00701</name>
</gene>
<dbReference type="AlphaFoldDB" id="A0A1G4BQW1"/>
<sequence length="296" mass="32005">NWPSRTRQVPPGCQRGEGVGGELVGKADTPANRLQFCVLGGPYIRGNWKSLLETPPSALSIAAALRMSWACGLFLGWNSHLPTGQKQANRSLRVTRPRLRAESSVRAGWNRVASDSLSSASNQSHFPSPPPPVRRYAQVPVRCVALYLHPPSAQSHPSQPLGLGPRGPLSSMLLRGSKRNSADNSRAGIGRGRRLADGPPPWPPSTWDLNRGLARAKERLVPEPFLSLNLIWASWGPMSDFHPLTGRTPLSLLGLGHLCHVSSSPGLFSDFGRIFLGVARLTNSSLEVSSLPSVMF</sequence>
<dbReference type="OrthoDB" id="10639534at2759"/>
<evidence type="ECO:0000256" key="1">
    <source>
        <dbReference type="SAM" id="MobiDB-lite"/>
    </source>
</evidence>
<dbReference type="RefSeq" id="XP_022480975.1">
    <property type="nucleotide sequence ID" value="XM_022612358.1"/>
</dbReference>
<dbReference type="GeneID" id="34553868"/>
<accession>A0A1G4BQW1</accession>
<proteinExistence type="predicted"/>
<evidence type="ECO:0000313" key="3">
    <source>
        <dbReference type="Proteomes" id="UP000176998"/>
    </source>
</evidence>
<protein>
    <submittedName>
        <fullName evidence="2">Uncharacterized protein</fullName>
    </submittedName>
</protein>
<reference evidence="2 3" key="1">
    <citation type="submission" date="2016-09" db="EMBL/GenBank/DDBJ databases">
        <authorList>
            <person name="Capua I."/>
            <person name="De Benedictis P."/>
            <person name="Joannis T."/>
            <person name="Lombin L.H."/>
            <person name="Cattoli G."/>
        </authorList>
    </citation>
    <scope>NUCLEOTIDE SEQUENCE [LARGE SCALE GENOMIC DNA]</scope>
    <source>
        <strain evidence="2 3">IMI 309357</strain>
    </source>
</reference>
<dbReference type="EMBL" id="MJBS01000004">
    <property type="protein sequence ID" value="OHF03839.1"/>
    <property type="molecule type" value="Genomic_DNA"/>
</dbReference>
<keyword evidence="3" id="KW-1185">Reference proteome</keyword>
<dbReference type="Proteomes" id="UP000176998">
    <property type="component" value="Unassembled WGS sequence"/>
</dbReference>
<name>A0A1G4BQW1_9PEZI</name>
<comment type="caution">
    <text evidence="2">The sequence shown here is derived from an EMBL/GenBank/DDBJ whole genome shotgun (WGS) entry which is preliminary data.</text>
</comment>
<organism evidence="2 3">
    <name type="scientific">Colletotrichum orchidophilum</name>
    <dbReference type="NCBI Taxonomy" id="1209926"/>
    <lineage>
        <taxon>Eukaryota</taxon>
        <taxon>Fungi</taxon>
        <taxon>Dikarya</taxon>
        <taxon>Ascomycota</taxon>
        <taxon>Pezizomycotina</taxon>
        <taxon>Sordariomycetes</taxon>
        <taxon>Hypocreomycetidae</taxon>
        <taxon>Glomerellales</taxon>
        <taxon>Glomerellaceae</taxon>
        <taxon>Colletotrichum</taxon>
    </lineage>
</organism>
<feature type="region of interest" description="Disordered" evidence="1">
    <location>
        <begin position="1"/>
        <end position="24"/>
    </location>
</feature>
<feature type="region of interest" description="Disordered" evidence="1">
    <location>
        <begin position="176"/>
        <end position="203"/>
    </location>
</feature>
<feature type="non-terminal residue" evidence="2">
    <location>
        <position position="1"/>
    </location>
</feature>